<name>A0A8S1H957_9PELO</name>
<dbReference type="SMART" id="SM00368">
    <property type="entry name" value="LRR_RI"/>
    <property type="match status" value="7"/>
</dbReference>
<comment type="caution">
    <text evidence="5">The sequence shown here is derived from an EMBL/GenBank/DDBJ whole genome shotgun (WGS) entry which is preliminary data.</text>
</comment>
<dbReference type="InterPro" id="IPR032675">
    <property type="entry name" value="LRR_dom_sf"/>
</dbReference>
<dbReference type="Proteomes" id="UP000835052">
    <property type="component" value="Unassembled WGS sequence"/>
</dbReference>
<dbReference type="PANTHER" id="PTHR24112:SF9">
    <property type="entry name" value="PROTEIN PHOSPHATASE 1 REGULATORY SUBUNIT 37"/>
    <property type="match status" value="1"/>
</dbReference>
<gene>
    <name evidence="5" type="ORF">CAUJ_LOCUS5539</name>
</gene>
<feature type="region of interest" description="Disordered" evidence="4">
    <location>
        <begin position="623"/>
        <end position="651"/>
    </location>
</feature>
<evidence type="ECO:0000313" key="5">
    <source>
        <dbReference type="EMBL" id="CAD6189620.1"/>
    </source>
</evidence>
<proteinExistence type="inferred from homology"/>
<sequence length="997" mass="108087">MSMKFFSGLQDLLGLYEPGSSVTATSPAIPPTTSVFPPPQAHSSANSVRKKTPTEANAMLPESSSTERIRHCSHNRSVSFPDDGQLITGFSEAPISDFHSGSVAPNVDVTDVIDAYKNACQRLQCPPSAFVERQIGYFHKSSELRQECLSLKGERVSHSQMEALEEVFKRVQFNTIDFEYTFLDDDCALALGEMLEFYDSCVRLNLSFNKLIGVRGWNAIFRAVRNCSSLQVLNLRYTTMSEKALPSLCRTLRVTPCPSLTCLHLENTNITGKNLLILICALKSNTGLKELYLGDNGLQCTDGAHLFQLIVSNTSIQLLDLRNNQLGDGGVRHISDGLRNREALEKSSLSALVLWNNQVTGSSMNCLAEALKENTKIETLNIGNNHIGVLGVSHLKPALVSNTHLHRLGLQKTHIDCEGAIILAECLADNTAMVRVDIRDNPIELAGLLALHTAMKMNRSITLMNIDPNCVKVNSEKVRPYQDEFRKCYDEIQRFCDRNKEEALANMRVTIDDAVAAAEAAEASATSPNEDATSPECCAEDDDVLTPATANPTTATTCKAEECAEKDANGDCKCEEATTSIVVTLPPRDKPLVKKKHPRFARSSSLTCTETVPDLHDRLREMSGSTHSLDQPAPLDSASNLDSMRTIKKPPSTLAHPMLAEWGSLPALPQASPTTQPAVRKMRRFSVSPSSSIFDVSTTSSASIPPATITSSLHIAPLLGSSASAEASPVRPSSLAIGIPILGAVPAGPSSAPMCSTSLPDNVSLMTFIKAETPPPTPPHGCLEPLMRKISEEMTPQLVENDVQIVDAVRSVVTDLVNYVVYEETSAAERKASLLLQTTFQPLSPPRTASDDVIGDVSVQATVYRTPTTPSRMLIVAEELAEEPDEMVVSSVVRGLIRDVLQMEKEQLRSTLDRKRRARPTSSGSATPTSSCPKMITSPGIATPSLEETISTYFDTKSADVSTSSEDTISTYYDVATNLTSSETPTSSSSFPEPLAL</sequence>
<dbReference type="OrthoDB" id="10034042at2759"/>
<protein>
    <recommendedName>
        <fullName evidence="7">Protein phosphatase 1 regulatory subunit 37 homolog</fullName>
    </recommendedName>
</protein>
<organism evidence="5 6">
    <name type="scientific">Caenorhabditis auriculariae</name>
    <dbReference type="NCBI Taxonomy" id="2777116"/>
    <lineage>
        <taxon>Eukaryota</taxon>
        <taxon>Metazoa</taxon>
        <taxon>Ecdysozoa</taxon>
        <taxon>Nematoda</taxon>
        <taxon>Chromadorea</taxon>
        <taxon>Rhabditida</taxon>
        <taxon>Rhabditina</taxon>
        <taxon>Rhabditomorpha</taxon>
        <taxon>Rhabditoidea</taxon>
        <taxon>Rhabditidae</taxon>
        <taxon>Peloderinae</taxon>
        <taxon>Caenorhabditis</taxon>
    </lineage>
</organism>
<reference evidence="5" key="1">
    <citation type="submission" date="2020-10" db="EMBL/GenBank/DDBJ databases">
        <authorList>
            <person name="Kikuchi T."/>
        </authorList>
    </citation>
    <scope>NUCLEOTIDE SEQUENCE</scope>
    <source>
        <strain evidence="5">NKZ352</strain>
    </source>
</reference>
<feature type="compositionally biased region" description="Low complexity" evidence="4">
    <location>
        <begin position="920"/>
        <end position="933"/>
    </location>
</feature>
<dbReference type="Pfam" id="PF13516">
    <property type="entry name" value="LRR_6"/>
    <property type="match status" value="2"/>
</dbReference>
<accession>A0A8S1H957</accession>
<feature type="region of interest" description="Disordered" evidence="4">
    <location>
        <begin position="908"/>
        <end position="942"/>
    </location>
</feature>
<evidence type="ECO:0000256" key="2">
    <source>
        <dbReference type="ARBA" id="ARBA00022737"/>
    </source>
</evidence>
<dbReference type="Gene3D" id="3.80.10.10">
    <property type="entry name" value="Ribonuclease Inhibitor"/>
    <property type="match status" value="1"/>
</dbReference>
<dbReference type="InterPro" id="IPR001611">
    <property type="entry name" value="Leu-rich_rpt"/>
</dbReference>
<comment type="similarity">
    <text evidence="3">Belongs to the PPP1R37 family.</text>
</comment>
<dbReference type="InterPro" id="IPR051279">
    <property type="entry name" value="PP1-Reg/Actin-Interact_Protein"/>
</dbReference>
<feature type="compositionally biased region" description="Low complexity" evidence="4">
    <location>
        <begin position="20"/>
        <end position="35"/>
    </location>
</feature>
<evidence type="ECO:0000313" key="6">
    <source>
        <dbReference type="Proteomes" id="UP000835052"/>
    </source>
</evidence>
<keyword evidence="2" id="KW-0677">Repeat</keyword>
<dbReference type="CDD" id="cd00116">
    <property type="entry name" value="LRR_RI"/>
    <property type="match status" value="1"/>
</dbReference>
<evidence type="ECO:0000256" key="4">
    <source>
        <dbReference type="SAM" id="MobiDB-lite"/>
    </source>
</evidence>
<keyword evidence="6" id="KW-1185">Reference proteome</keyword>
<dbReference type="AlphaFoldDB" id="A0A8S1H957"/>
<feature type="region of interest" description="Disordered" evidence="4">
    <location>
        <begin position="20"/>
        <end position="67"/>
    </location>
</feature>
<dbReference type="PANTHER" id="PTHR24112">
    <property type="entry name" value="LEUCINE-RICH REPEAT, ISOFORM F-RELATED"/>
    <property type="match status" value="1"/>
</dbReference>
<evidence type="ECO:0000256" key="1">
    <source>
        <dbReference type="ARBA" id="ARBA00022614"/>
    </source>
</evidence>
<keyword evidence="1" id="KW-0433">Leucine-rich repeat</keyword>
<dbReference type="SUPFAM" id="SSF52047">
    <property type="entry name" value="RNI-like"/>
    <property type="match status" value="1"/>
</dbReference>
<evidence type="ECO:0008006" key="7">
    <source>
        <dbReference type="Google" id="ProtNLM"/>
    </source>
</evidence>
<dbReference type="EMBL" id="CAJGYM010000011">
    <property type="protein sequence ID" value="CAD6189620.1"/>
    <property type="molecule type" value="Genomic_DNA"/>
</dbReference>
<evidence type="ECO:0000256" key="3">
    <source>
        <dbReference type="ARBA" id="ARBA00038315"/>
    </source>
</evidence>